<dbReference type="OrthoDB" id="1431065at2"/>
<keyword evidence="2" id="KW-1185">Reference proteome</keyword>
<gene>
    <name evidence="1" type="ORF">SAMN05421846_10870</name>
</gene>
<proteinExistence type="predicted"/>
<dbReference type="STRING" id="311334.SAMN05421846_10870"/>
<evidence type="ECO:0000313" key="1">
    <source>
        <dbReference type="EMBL" id="SDI47194.1"/>
    </source>
</evidence>
<dbReference type="EMBL" id="FNDW01000008">
    <property type="protein sequence ID" value="SDI47194.1"/>
    <property type="molecule type" value="Genomic_DNA"/>
</dbReference>
<sequence length="184" mass="21225">MRKSQFILVSQLKEKLQEFPAIVSSLEKKDPHFVDKTMHWLKTSEDIFSTYNISEVSELAGFRSKIIAARMAEGRGTNIKKNQVKAASGILYDIQNTVLTVLIPYEKKINECREIVKQLLVLTAQTHTQIYDQSMPFEDFIRKIWLYILSDNDLKMGAVRLKSSLSEMDILMLMGDEIELNDFT</sequence>
<protein>
    <submittedName>
        <fullName evidence="1">Uncharacterized protein</fullName>
    </submittedName>
</protein>
<dbReference type="AlphaFoldDB" id="A0A1G8KUS1"/>
<accession>A0A1G8KUS1</accession>
<reference evidence="2" key="1">
    <citation type="submission" date="2016-10" db="EMBL/GenBank/DDBJ databases">
        <authorList>
            <person name="Varghese N."/>
            <person name="Submissions S."/>
        </authorList>
    </citation>
    <scope>NUCLEOTIDE SEQUENCE [LARGE SCALE GENOMIC DNA]</scope>
    <source>
        <strain evidence="2">DSM 17071</strain>
    </source>
</reference>
<dbReference type="RefSeq" id="WP_089859024.1">
    <property type="nucleotide sequence ID" value="NZ_FNDW01000008.1"/>
</dbReference>
<organism evidence="1 2">
    <name type="scientific">Chryseobacterium taeanense</name>
    <dbReference type="NCBI Taxonomy" id="311334"/>
    <lineage>
        <taxon>Bacteria</taxon>
        <taxon>Pseudomonadati</taxon>
        <taxon>Bacteroidota</taxon>
        <taxon>Flavobacteriia</taxon>
        <taxon>Flavobacteriales</taxon>
        <taxon>Weeksellaceae</taxon>
        <taxon>Chryseobacterium group</taxon>
        <taxon>Chryseobacterium</taxon>
    </lineage>
</organism>
<evidence type="ECO:0000313" key="2">
    <source>
        <dbReference type="Proteomes" id="UP000198869"/>
    </source>
</evidence>
<dbReference type="Proteomes" id="UP000198869">
    <property type="component" value="Unassembled WGS sequence"/>
</dbReference>
<name>A0A1G8KUS1_9FLAO</name>